<feature type="region of interest" description="Disordered" evidence="1">
    <location>
        <begin position="192"/>
        <end position="220"/>
    </location>
</feature>
<dbReference type="Proteomes" id="UP001234787">
    <property type="component" value="Unassembled WGS sequence"/>
</dbReference>
<sequence>MPIVSLASGMNVTYIIWPTIESIIALLDASHWPLSSGHPHLENCSLVQFSSVALFARVAVQLLSPTLCPPTVPRLSILTSLGILDRATAPIYLVERPSLSLCRGVSLSQALSLLYLSHELSSPPHSEFSLHRRSQPRDQPLFVPLMLVLLHYLTMPHSIGPAPPCRRSWRGGRSRSFPIVASCSHPRGLISLNLPELPSPGTSNPGTSNPTSNPPPREVSSWEIGRILDPLYPKSPLRSRRHIVRCGCGGSNPDPTTAVNPNARME</sequence>
<evidence type="ECO:0000313" key="3">
    <source>
        <dbReference type="Proteomes" id="UP001234787"/>
    </source>
</evidence>
<protein>
    <submittedName>
        <fullName evidence="2">Uncharacterized protein</fullName>
    </submittedName>
</protein>
<gene>
    <name evidence="2" type="ORF">SUGI_1225350</name>
</gene>
<name>A0AAD3RPE2_CRYJA</name>
<keyword evidence="3" id="KW-1185">Reference proteome</keyword>
<accession>A0AAD3RPE2</accession>
<reference evidence="2" key="1">
    <citation type="submission" date="2022-12" db="EMBL/GenBank/DDBJ databases">
        <title>Chromosome-Level Genome Assembly of Japanese Cedar (Cryptomeriajaponica D. Don).</title>
        <authorList>
            <person name="Fujino T."/>
            <person name="Yamaguchi K."/>
            <person name="Yokoyama T."/>
            <person name="Hamanaka T."/>
            <person name="Harazono Y."/>
            <person name="Kamada H."/>
            <person name="Kobayashi W."/>
            <person name="Ujino-Ihara T."/>
            <person name="Uchiyama K."/>
            <person name="Matsumoto A."/>
            <person name="Izuno A."/>
            <person name="Tsumura Y."/>
            <person name="Toyoda A."/>
            <person name="Shigenobu S."/>
            <person name="Moriguchi Y."/>
            <person name="Ueno S."/>
            <person name="Kasahara M."/>
        </authorList>
    </citation>
    <scope>NUCLEOTIDE SEQUENCE</scope>
</reference>
<dbReference type="AlphaFoldDB" id="A0AAD3RPE2"/>
<proteinExistence type="predicted"/>
<comment type="caution">
    <text evidence="2">The sequence shown here is derived from an EMBL/GenBank/DDBJ whole genome shotgun (WGS) entry which is preliminary data.</text>
</comment>
<organism evidence="2 3">
    <name type="scientific">Cryptomeria japonica</name>
    <name type="common">Japanese cedar</name>
    <name type="synonym">Cupressus japonica</name>
    <dbReference type="NCBI Taxonomy" id="3369"/>
    <lineage>
        <taxon>Eukaryota</taxon>
        <taxon>Viridiplantae</taxon>
        <taxon>Streptophyta</taxon>
        <taxon>Embryophyta</taxon>
        <taxon>Tracheophyta</taxon>
        <taxon>Spermatophyta</taxon>
        <taxon>Pinopsida</taxon>
        <taxon>Pinidae</taxon>
        <taxon>Conifers II</taxon>
        <taxon>Cupressales</taxon>
        <taxon>Cupressaceae</taxon>
        <taxon>Cryptomeria</taxon>
    </lineage>
</organism>
<feature type="compositionally biased region" description="Low complexity" evidence="1">
    <location>
        <begin position="199"/>
        <end position="211"/>
    </location>
</feature>
<evidence type="ECO:0000256" key="1">
    <source>
        <dbReference type="SAM" id="MobiDB-lite"/>
    </source>
</evidence>
<evidence type="ECO:0000313" key="2">
    <source>
        <dbReference type="EMBL" id="GLJ56470.1"/>
    </source>
</evidence>
<dbReference type="EMBL" id="BSEH01000022">
    <property type="protein sequence ID" value="GLJ56470.1"/>
    <property type="molecule type" value="Genomic_DNA"/>
</dbReference>